<dbReference type="InterPro" id="IPR025877">
    <property type="entry name" value="MobA-like_NTP_Trfase"/>
</dbReference>
<dbReference type="PANTHER" id="PTHR43777:SF1">
    <property type="entry name" value="MOLYBDENUM COFACTOR CYTIDYLYLTRANSFERASE"/>
    <property type="match status" value="1"/>
</dbReference>
<organism evidence="3 4">
    <name type="scientific">Mesorhizobium tamadayense</name>
    <dbReference type="NCBI Taxonomy" id="425306"/>
    <lineage>
        <taxon>Bacteria</taxon>
        <taxon>Pseudomonadati</taxon>
        <taxon>Pseudomonadota</taxon>
        <taxon>Alphaproteobacteria</taxon>
        <taxon>Hyphomicrobiales</taxon>
        <taxon>Phyllobacteriaceae</taxon>
        <taxon>Mesorhizobium</taxon>
    </lineage>
</organism>
<evidence type="ECO:0000313" key="4">
    <source>
        <dbReference type="Proteomes" id="UP000273786"/>
    </source>
</evidence>
<dbReference type="EMBL" id="RQXT01000009">
    <property type="protein sequence ID" value="RRI03492.1"/>
    <property type="molecule type" value="Genomic_DNA"/>
</dbReference>
<sequence>MKFGPVPIEQAEGAVLAHATTAGERRFRKAHRLSGEDIAALKAAGIGEIVAAVLAPDDLSEDAAAEKIALSMTHRNVETEPAATGRVNLHAETAGIFTVDAKMIDAINAVDPAITIATLAQHAPVEKGQMVATVKIIPFAVAASLVDAVVNICAGGEIFAVNAYQPVNVGVIQTMLPGIKPSVLDKTLRVTEARLARSGGRLTAERRTPHEIALVAEAASALARDNDMVVIFGASALADFADVIPAAIERAGGKVIRAGMPVDPGNLLVLGTLDGKRVIGAPGCARSPKENGFDWVLDRLIAGLDVTAADIAGMGVGGLLMEIPSRPQPREPLPPQSARSEPRVDIVLLAAGRSSRMGGPNKLLALFEGKPLVRRTAERALGSKAASTIVVTGHQRERVRSALSGLDVALADNPDFADGLASSLKAGIARVAPEAAGAIIVLGDMPGVSSKDLDSLIDAFRRSGGRAVVRAAHLGKRGNPVLLPRSLFAAVAHLEGDTGARHLVEAEGLDVIDVEIGQGASIDVDTREALEGAGGVLQD</sequence>
<dbReference type="GO" id="GO:0016779">
    <property type="term" value="F:nucleotidyltransferase activity"/>
    <property type="evidence" value="ECO:0007669"/>
    <property type="project" value="UniProtKB-ARBA"/>
</dbReference>
<dbReference type="InterPro" id="IPR012184">
    <property type="entry name" value="Bifunc_Mopterin-bd"/>
</dbReference>
<dbReference type="OrthoDB" id="9779263at2"/>
<dbReference type="InterPro" id="IPR036425">
    <property type="entry name" value="MoaB/Mog-like_dom_sf"/>
</dbReference>
<evidence type="ECO:0000256" key="1">
    <source>
        <dbReference type="ARBA" id="ARBA00022842"/>
    </source>
</evidence>
<keyword evidence="1" id="KW-0460">Magnesium</keyword>
<evidence type="ECO:0000259" key="2">
    <source>
        <dbReference type="Pfam" id="PF12804"/>
    </source>
</evidence>
<evidence type="ECO:0000313" key="3">
    <source>
        <dbReference type="EMBL" id="RRI03492.1"/>
    </source>
</evidence>
<dbReference type="RefSeq" id="WP_124997660.1">
    <property type="nucleotide sequence ID" value="NZ_RQXT01000009.1"/>
</dbReference>
<name>A0A3P3FYS0_9HYPH</name>
<dbReference type="GO" id="GO:0016301">
    <property type="term" value="F:kinase activity"/>
    <property type="evidence" value="ECO:0007669"/>
    <property type="project" value="UniProtKB-KW"/>
</dbReference>
<dbReference type="PIRSF" id="PIRSF036626">
    <property type="entry name" value="MPTBd_MobAlike"/>
    <property type="match status" value="1"/>
</dbReference>
<keyword evidence="3" id="KW-0418">Kinase</keyword>
<keyword evidence="4" id="KW-1185">Reference proteome</keyword>
<dbReference type="PANTHER" id="PTHR43777">
    <property type="entry name" value="MOLYBDENUM COFACTOR CYTIDYLYLTRANSFERASE"/>
    <property type="match status" value="1"/>
</dbReference>
<comment type="caution">
    <text evidence="3">The sequence shown here is derived from an EMBL/GenBank/DDBJ whole genome shotgun (WGS) entry which is preliminary data.</text>
</comment>
<dbReference type="AlphaFoldDB" id="A0A3P3FYS0"/>
<dbReference type="Pfam" id="PF12804">
    <property type="entry name" value="NTP_transf_3"/>
    <property type="match status" value="1"/>
</dbReference>
<feature type="domain" description="MobA-like NTP transferase" evidence="2">
    <location>
        <begin position="347"/>
        <end position="506"/>
    </location>
</feature>
<reference evidence="3 4" key="1">
    <citation type="submission" date="2018-11" db="EMBL/GenBank/DDBJ databases">
        <title>the genome of Mesorhizobium tamadayense DSM 28320.</title>
        <authorList>
            <person name="Gao J."/>
        </authorList>
    </citation>
    <scope>NUCLEOTIDE SEQUENCE [LARGE SCALE GENOMIC DNA]</scope>
    <source>
        <strain evidence="3 4">DSM 28320</strain>
    </source>
</reference>
<dbReference type="Gene3D" id="3.40.980.10">
    <property type="entry name" value="MoaB/Mog-like domain"/>
    <property type="match status" value="1"/>
</dbReference>
<proteinExistence type="predicted"/>
<dbReference type="InterPro" id="IPR029044">
    <property type="entry name" value="Nucleotide-diphossugar_trans"/>
</dbReference>
<dbReference type="SUPFAM" id="SSF53218">
    <property type="entry name" value="Molybdenum cofactor biosynthesis proteins"/>
    <property type="match status" value="1"/>
</dbReference>
<gene>
    <name evidence="3" type="ORF">EH240_09995</name>
</gene>
<keyword evidence="3" id="KW-0808">Transferase</keyword>
<dbReference type="Proteomes" id="UP000273786">
    <property type="component" value="Unassembled WGS sequence"/>
</dbReference>
<dbReference type="CDD" id="cd04182">
    <property type="entry name" value="GT_2_like_f"/>
    <property type="match status" value="1"/>
</dbReference>
<accession>A0A3P3FYS0</accession>
<protein>
    <submittedName>
        <fullName evidence="3">4-diphosphocytidyl-2C-methyl-D-erythritol kinase</fullName>
    </submittedName>
</protein>
<dbReference type="SUPFAM" id="SSF53448">
    <property type="entry name" value="Nucleotide-diphospho-sugar transferases"/>
    <property type="match status" value="1"/>
</dbReference>
<dbReference type="CDD" id="cd03522">
    <property type="entry name" value="MoeA_like"/>
    <property type="match status" value="1"/>
</dbReference>
<dbReference type="Gene3D" id="3.90.550.10">
    <property type="entry name" value="Spore Coat Polysaccharide Biosynthesis Protein SpsA, Chain A"/>
    <property type="match status" value="1"/>
</dbReference>